<feature type="transmembrane region" description="Helical" evidence="9">
    <location>
        <begin position="226"/>
        <end position="245"/>
    </location>
</feature>
<keyword evidence="6 9" id="KW-1133">Transmembrane helix</keyword>
<reference evidence="11 12" key="1">
    <citation type="journal article" date="2018" name="Nat. Biotechnol.">
        <title>A standardized bacterial taxonomy based on genome phylogeny substantially revises the tree of life.</title>
        <authorList>
            <person name="Parks D.H."/>
            <person name="Chuvochina M."/>
            <person name="Waite D.W."/>
            <person name="Rinke C."/>
            <person name="Skarshewski A."/>
            <person name="Chaumeil P.A."/>
            <person name="Hugenholtz P."/>
        </authorList>
    </citation>
    <scope>NUCLEOTIDE SEQUENCE [LARGE SCALE GENOMIC DNA]</scope>
    <source>
        <strain evidence="11">UBA12544</strain>
    </source>
</reference>
<evidence type="ECO:0000256" key="5">
    <source>
        <dbReference type="ARBA" id="ARBA00022692"/>
    </source>
</evidence>
<feature type="transmembrane region" description="Helical" evidence="9">
    <location>
        <begin position="341"/>
        <end position="367"/>
    </location>
</feature>
<keyword evidence="3" id="KW-0050">Antiport</keyword>
<keyword evidence="7 9" id="KW-0472">Membrane</keyword>
<dbReference type="PANTHER" id="PTHR33451:SF3">
    <property type="entry name" value="MALATE-2H(+)_NA(+)-LACTATE ANTIPORTER"/>
    <property type="match status" value="1"/>
</dbReference>
<dbReference type="InterPro" id="IPR018461">
    <property type="entry name" value="Na/H_Antiport_NhaC-like_C"/>
</dbReference>
<evidence type="ECO:0000256" key="1">
    <source>
        <dbReference type="ARBA" id="ARBA00004651"/>
    </source>
</evidence>
<feature type="transmembrane region" description="Helical" evidence="9">
    <location>
        <begin position="419"/>
        <end position="440"/>
    </location>
</feature>
<dbReference type="EMBL" id="DOLB01000168">
    <property type="protein sequence ID" value="HBT50397.1"/>
    <property type="molecule type" value="Genomic_DNA"/>
</dbReference>
<feature type="transmembrane region" description="Helical" evidence="9">
    <location>
        <begin position="5"/>
        <end position="21"/>
    </location>
</feature>
<dbReference type="NCBIfam" id="TIGR00931">
    <property type="entry name" value="antiport_nhaC"/>
    <property type="match status" value="1"/>
</dbReference>
<gene>
    <name evidence="11" type="primary">nhaC</name>
    <name evidence="11" type="ORF">DEA61_11630</name>
</gene>
<dbReference type="PANTHER" id="PTHR33451">
    <property type="entry name" value="MALATE-2H(+)/NA(+)-LACTATE ANTIPORTER"/>
    <property type="match status" value="1"/>
</dbReference>
<proteinExistence type="inferred from homology"/>
<evidence type="ECO:0000256" key="2">
    <source>
        <dbReference type="ARBA" id="ARBA00022448"/>
    </source>
</evidence>
<sequence length="464" mass="49874">MVALIPIICAAIFLYIGIVHLEADPHIPLLAATVIAALIGVLVIGYRWKDMEESIIKSITVGLQAILILMIIGALIGSWIAGGIVPTLIYYGLKILKPSYFLPAVFLMSSIVSLATGSSWTTAGTVGIAALGVGLGLGVPAHITAGAIISGAYFGDKMSPLSDTTNLAPAVAGSNLFEHIRHMVYTTGVSYIISLILYFVVGAKYAGGQLDYTQINEILKVLQENFWISPIMFVAPLLVILMIVFKIPAIPGLIGGTLIGVFFAFLQGRTLGEVVNIIHYGVTIETPNDMINELLSRGGIDGMMWTVALIIIALAFGGVLEGTKCLEVILEAIMKFARTTGMVILSTIVTSILVNMTCADQYTAIILPGRMYKPLYEKLKLHPKNLSRVLEDAGTLTSPLFPWNSCGAFMYSTLGVYPFAYLPYAFLNLINPLVSIIYGFTGFTIEYVKDSDENSDNNAVTVAS</sequence>
<feature type="transmembrane region" description="Helical" evidence="9">
    <location>
        <begin position="302"/>
        <end position="320"/>
    </location>
</feature>
<protein>
    <submittedName>
        <fullName evidence="11">Na+/H+ antiporter NhaC</fullName>
    </submittedName>
</protein>
<evidence type="ECO:0000313" key="11">
    <source>
        <dbReference type="EMBL" id="HBT50397.1"/>
    </source>
</evidence>
<dbReference type="Pfam" id="PF03553">
    <property type="entry name" value="Na_H_antiporter"/>
    <property type="match status" value="1"/>
</dbReference>
<dbReference type="AlphaFoldDB" id="A0A357VR45"/>
<evidence type="ECO:0000259" key="10">
    <source>
        <dbReference type="Pfam" id="PF03553"/>
    </source>
</evidence>
<comment type="caution">
    <text evidence="11">The sequence shown here is derived from an EMBL/GenBank/DDBJ whole genome shotgun (WGS) entry which is preliminary data.</text>
</comment>
<feature type="transmembrane region" description="Helical" evidence="9">
    <location>
        <begin position="100"/>
        <end position="120"/>
    </location>
</feature>
<dbReference type="InterPro" id="IPR004770">
    <property type="entry name" value="Na/H_antiport_NhaC"/>
</dbReference>
<feature type="domain" description="Na+/H+ antiporter NhaC-like C-terminal" evidence="10">
    <location>
        <begin position="151"/>
        <end position="443"/>
    </location>
</feature>
<dbReference type="InterPro" id="IPR052180">
    <property type="entry name" value="NhaC_Na-H+_Antiporter"/>
</dbReference>
<evidence type="ECO:0000256" key="7">
    <source>
        <dbReference type="ARBA" id="ARBA00023136"/>
    </source>
</evidence>
<comment type="subcellular location">
    <subcellularLocation>
        <location evidence="1">Cell membrane</location>
        <topology evidence="1">Multi-pass membrane protein</topology>
    </subcellularLocation>
</comment>
<organism evidence="11 12">
    <name type="scientific">Caldanaerobacter subterraneus</name>
    <dbReference type="NCBI Taxonomy" id="911092"/>
    <lineage>
        <taxon>Bacteria</taxon>
        <taxon>Bacillati</taxon>
        <taxon>Bacillota</taxon>
        <taxon>Clostridia</taxon>
        <taxon>Thermoanaerobacterales</taxon>
        <taxon>Thermoanaerobacteraceae</taxon>
        <taxon>Caldanaerobacter</taxon>
    </lineage>
</organism>
<evidence type="ECO:0000256" key="8">
    <source>
        <dbReference type="ARBA" id="ARBA00038435"/>
    </source>
</evidence>
<feature type="transmembrane region" description="Helical" evidence="9">
    <location>
        <begin position="126"/>
        <end position="154"/>
    </location>
</feature>
<evidence type="ECO:0000313" key="12">
    <source>
        <dbReference type="Proteomes" id="UP000264445"/>
    </source>
</evidence>
<keyword evidence="5 9" id="KW-0812">Transmembrane</keyword>
<comment type="similarity">
    <text evidence="8">Belongs to the NhaC Na(+)/H(+) (TC 2.A.35) antiporter family.</text>
</comment>
<keyword evidence="2" id="KW-0813">Transport</keyword>
<evidence type="ECO:0000256" key="3">
    <source>
        <dbReference type="ARBA" id="ARBA00022449"/>
    </source>
</evidence>
<feature type="transmembrane region" description="Helical" evidence="9">
    <location>
        <begin position="66"/>
        <end position="93"/>
    </location>
</feature>
<keyword evidence="4" id="KW-1003">Cell membrane</keyword>
<evidence type="ECO:0000256" key="4">
    <source>
        <dbReference type="ARBA" id="ARBA00022475"/>
    </source>
</evidence>
<accession>A0A357VR45</accession>
<feature type="transmembrane region" description="Helical" evidence="9">
    <location>
        <begin position="28"/>
        <end position="46"/>
    </location>
</feature>
<evidence type="ECO:0000256" key="9">
    <source>
        <dbReference type="SAM" id="Phobius"/>
    </source>
</evidence>
<dbReference type="GO" id="GO:0005886">
    <property type="term" value="C:plasma membrane"/>
    <property type="evidence" value="ECO:0007669"/>
    <property type="project" value="UniProtKB-SubCell"/>
</dbReference>
<evidence type="ECO:0000256" key="6">
    <source>
        <dbReference type="ARBA" id="ARBA00022989"/>
    </source>
</evidence>
<dbReference type="GO" id="GO:0015297">
    <property type="term" value="F:antiporter activity"/>
    <property type="evidence" value="ECO:0007669"/>
    <property type="project" value="UniProtKB-KW"/>
</dbReference>
<feature type="transmembrane region" description="Helical" evidence="9">
    <location>
        <begin position="184"/>
        <end position="206"/>
    </location>
</feature>
<name>A0A357VR45_9THEO</name>
<dbReference type="Proteomes" id="UP000264445">
    <property type="component" value="Unassembled WGS sequence"/>
</dbReference>